<dbReference type="InterPro" id="IPR015166">
    <property type="entry name" value="DUF1922"/>
</dbReference>
<organism evidence="2">
    <name type="scientific">marine sediment metagenome</name>
    <dbReference type="NCBI Taxonomy" id="412755"/>
    <lineage>
        <taxon>unclassified sequences</taxon>
        <taxon>metagenomes</taxon>
        <taxon>ecological metagenomes</taxon>
    </lineage>
</organism>
<evidence type="ECO:0000259" key="1">
    <source>
        <dbReference type="Pfam" id="PF09082"/>
    </source>
</evidence>
<feature type="domain" description="DUF1922" evidence="1">
    <location>
        <begin position="13"/>
        <end position="69"/>
    </location>
</feature>
<accession>A0A0F9L5T8</accession>
<gene>
    <name evidence="2" type="ORF">LCGC14_1553420</name>
</gene>
<dbReference type="Pfam" id="PF09082">
    <property type="entry name" value="DUF1922"/>
    <property type="match status" value="1"/>
</dbReference>
<sequence length="174" mass="20500">MEEVGFKKDENPYIVFPCSKCKQYMYVKTTQKTKRCLRCGRYHKVVTILSTGEIAKGMTNAVNMVKQKQREFSRKEVGEIPEFRTIGDFKSSNKVNINPAHKIEKVSNIEDYTTDFKRMLSELSSTYKKFPYYILEMMAEEYNIPINELKILITDFLRRGFLKRVGENLFKISF</sequence>
<protein>
    <recommendedName>
        <fullName evidence="1">DUF1922 domain-containing protein</fullName>
    </recommendedName>
</protein>
<name>A0A0F9L5T8_9ZZZZ</name>
<proteinExistence type="predicted"/>
<dbReference type="AlphaFoldDB" id="A0A0F9L5T8"/>
<evidence type="ECO:0000313" key="2">
    <source>
        <dbReference type="EMBL" id="KKM54332.1"/>
    </source>
</evidence>
<reference evidence="2" key="1">
    <citation type="journal article" date="2015" name="Nature">
        <title>Complex archaea that bridge the gap between prokaryotes and eukaryotes.</title>
        <authorList>
            <person name="Spang A."/>
            <person name="Saw J.H."/>
            <person name="Jorgensen S.L."/>
            <person name="Zaremba-Niedzwiedzka K."/>
            <person name="Martijn J."/>
            <person name="Lind A.E."/>
            <person name="van Eijk R."/>
            <person name="Schleper C."/>
            <person name="Guy L."/>
            <person name="Ettema T.J."/>
        </authorList>
    </citation>
    <scope>NUCLEOTIDE SEQUENCE</scope>
</reference>
<dbReference type="Gene3D" id="3.90.820.10">
    <property type="entry name" value="Structural Genomics, Unknown Function 30-nov-00 1gh9 Mol_id"/>
    <property type="match status" value="1"/>
</dbReference>
<comment type="caution">
    <text evidence="2">The sequence shown here is derived from an EMBL/GenBank/DDBJ whole genome shotgun (WGS) entry which is preliminary data.</text>
</comment>
<dbReference type="EMBL" id="LAZR01011904">
    <property type="protein sequence ID" value="KKM54332.1"/>
    <property type="molecule type" value="Genomic_DNA"/>
</dbReference>